<proteinExistence type="predicted"/>
<keyword evidence="2" id="KW-1133">Transmembrane helix</keyword>
<gene>
    <name evidence="3" type="ORF">VaNZ11_001608</name>
</gene>
<evidence type="ECO:0000256" key="2">
    <source>
        <dbReference type="SAM" id="Phobius"/>
    </source>
</evidence>
<feature type="region of interest" description="Disordered" evidence="1">
    <location>
        <begin position="1035"/>
        <end position="1063"/>
    </location>
</feature>
<accession>A0ABQ5RQE3</accession>
<feature type="region of interest" description="Disordered" evidence="1">
    <location>
        <begin position="438"/>
        <end position="460"/>
    </location>
</feature>
<feature type="transmembrane region" description="Helical" evidence="2">
    <location>
        <begin position="278"/>
        <end position="299"/>
    </location>
</feature>
<feature type="transmembrane region" description="Helical" evidence="2">
    <location>
        <begin position="227"/>
        <end position="247"/>
    </location>
</feature>
<feature type="region of interest" description="Disordered" evidence="1">
    <location>
        <begin position="712"/>
        <end position="741"/>
    </location>
</feature>
<feature type="transmembrane region" description="Helical" evidence="2">
    <location>
        <begin position="311"/>
        <end position="333"/>
    </location>
</feature>
<feature type="region of interest" description="Disordered" evidence="1">
    <location>
        <begin position="1386"/>
        <end position="1449"/>
    </location>
</feature>
<keyword evidence="2" id="KW-0812">Transmembrane</keyword>
<dbReference type="Proteomes" id="UP001165090">
    <property type="component" value="Unassembled WGS sequence"/>
</dbReference>
<comment type="caution">
    <text evidence="3">The sequence shown here is derived from an EMBL/GenBank/DDBJ whole genome shotgun (WGS) entry which is preliminary data.</text>
</comment>
<protein>
    <submittedName>
        <fullName evidence="3">Uncharacterized protein</fullName>
    </submittedName>
</protein>
<evidence type="ECO:0000256" key="1">
    <source>
        <dbReference type="SAM" id="MobiDB-lite"/>
    </source>
</evidence>
<feature type="compositionally biased region" description="Basic and acidic residues" evidence="1">
    <location>
        <begin position="1166"/>
        <end position="1182"/>
    </location>
</feature>
<feature type="compositionally biased region" description="Low complexity" evidence="1">
    <location>
        <begin position="1040"/>
        <end position="1062"/>
    </location>
</feature>
<organism evidence="3 4">
    <name type="scientific">Volvox africanus</name>
    <dbReference type="NCBI Taxonomy" id="51714"/>
    <lineage>
        <taxon>Eukaryota</taxon>
        <taxon>Viridiplantae</taxon>
        <taxon>Chlorophyta</taxon>
        <taxon>core chlorophytes</taxon>
        <taxon>Chlorophyceae</taxon>
        <taxon>CS clade</taxon>
        <taxon>Chlamydomonadales</taxon>
        <taxon>Volvocaceae</taxon>
        <taxon>Volvox</taxon>
    </lineage>
</organism>
<feature type="region of interest" description="Disordered" evidence="1">
    <location>
        <begin position="1158"/>
        <end position="1194"/>
    </location>
</feature>
<feature type="transmembrane region" description="Helical" evidence="2">
    <location>
        <begin position="1503"/>
        <end position="1522"/>
    </location>
</feature>
<feature type="transmembrane region" description="Helical" evidence="2">
    <location>
        <begin position="1534"/>
        <end position="1558"/>
    </location>
</feature>
<evidence type="ECO:0000313" key="4">
    <source>
        <dbReference type="Proteomes" id="UP001165090"/>
    </source>
</evidence>
<feature type="transmembrane region" description="Helical" evidence="2">
    <location>
        <begin position="1564"/>
        <end position="1585"/>
    </location>
</feature>
<keyword evidence="2" id="KW-0472">Membrane</keyword>
<reference evidence="3 4" key="1">
    <citation type="journal article" date="2023" name="IScience">
        <title>Expanded male sex-determining region conserved during the evolution of homothallism in the green alga Volvox.</title>
        <authorList>
            <person name="Yamamoto K."/>
            <person name="Matsuzaki R."/>
            <person name="Mahakham W."/>
            <person name="Heman W."/>
            <person name="Sekimoto H."/>
            <person name="Kawachi M."/>
            <person name="Minakuchi Y."/>
            <person name="Toyoda A."/>
            <person name="Nozaki H."/>
        </authorList>
    </citation>
    <scope>NUCLEOTIDE SEQUENCE [LARGE SCALE GENOMIC DNA]</scope>
    <source>
        <strain evidence="3 4">NIES-4468</strain>
    </source>
</reference>
<name>A0ABQ5RQE3_9CHLO</name>
<dbReference type="EMBL" id="BSDZ01000004">
    <property type="protein sequence ID" value="GLI59669.1"/>
    <property type="molecule type" value="Genomic_DNA"/>
</dbReference>
<sequence>MGPAHVFELFPDRGRWFWMLLGRGKTIHLQGRTRNQPYRGVQAPAPAPAMHLGGTTGANDSMRISPPCSQPDFELDAADSQKCNPGLGLTRVSNTSTSTAPSKVQIIKLVFADLAMIACQLLLFVNHFRRLKDAECPLQGLSLPADAKATHGPGSPAPDFLSAYPCTASITLRIAFLVGRADRTFRAAFKLPPGELWVPLVTSVILAQLLALLVMPRGMYIGFGRRTFMLLVGLLPKAVSLATFITAPHERPSSYFSTYLPIEGAITIWQHVVYNYPFWPGIGVLAVHCALSTAICATVAPRLQPAGAAPLFNAAWVMVHMYCCVALAVYVALQQHPAAGQEIRAVLRAGAATGRAVTVWLRRWWCSNSRCHYADADIKLGLSSGSGSGITAFLEAEVNATAADFHSGKASFGFLPSDLQAAGSSIKSGACSTSFTASSLSSSSSSLEPSETGSTTGSGSHSAIAAAMQFAHQASLSARGAVEVAVATESQPSKPDTGAVRIPRAVVLGCEQGAGLPTSAKLMMMAARVQATGTQSTVPAADLAARVPSSSSGAGVGPPTPYVPRISGSGRASAAVAPLQPFGTLPPTGAFSLKQPTGLSKWTIVEDQEFQAPSPAAVGMRVGAGSSVEAVGHIFALGSRFPRYRSRAPRHRVHMKLPWAEPDQLPGNFLERLNLALSEGLDCMAVGVAVRAGCIELIFDLVPQAAFDSASDYQAGQSRRRHAQQHQPNHHGLDMSPRADAAAVQRQQQAAAPPQQVQQVQQVPDHLDLLVQLGADGLPGGEGDELSDPHSALEAAVLSGLLSDGEPSSWIDALHLQPPPGAKVLTQACGRVWISRWDHILRQWIPERAGGIRPSQLPRITQLRPSCVHRAPLGSGSGAAAAAAAVAPGGGRFVVPELVGAAAPAPAFTSTGGSAPARAGGCGAVVRVTVSNGDGSTPPAFSARCRGRYLPVIARRVRTTPSDAGAAAAAVTVGGGCESDDLATFEVEMEPEALPRNGLVVVECKVGKLLSNWRPLIVTEDPQLAQELELLPVRLPGAPEPSSSSLDSAATGTTATAPPSTAFDQYESSNMSFAVSQPRLTADGGSDGAATATATATASVADTEGDAFCWDELHSDLGLWLDYLEVLGLSATGSSSSSSIAEGIASAIEPAAEGLAVAEPGADGNDTGHRCGKSSENRDQNGSKEAAAGAVDRAPDSLDMGPGLAALYSTEGYRAHMAGIGVSLLEFAVDQGWVHVTGMLVDQMLAAGITWPEILRRCSGGLTLLHRSVRSGRGPMVDLVVRLGERQGTPFDWQAVCLQDNGKEGEIEAVAVVEEPTAAEAAASGGGAGGVTPLHSAASLPDGGQLAERILSEYEAACELWALTTDSHGVRPADCAHAFGSVHLAERQRARPDGGSPAPAKVPLLPSAVSEPSNAGGASTTTATSGVMTGPGLNKEVDDNGGDGGGSGKVRSAAVRCHRGGILRSGLAAVVAVLRGLMQVMAAPFVGDPREEAAYVRAVGSDNVLWCCGYLVYQICVVLAVAGRMVKELRAHEMAGMMMFCTPHIVSAALLCVNYGAWLRAREALFAIVTVSRSLAKLFPVLGLLPYPASASNYLSGGMDVLLEGVVPAFFERMRAPFVLPLRALEGLATGLLYRSHHVELHLAPAGVSDMAYALAWTLGCGAITVALDVGCRRRLASALGSYSAGSQAAESPTRSVWDSSLRPVERGPGPKGVAVVSVPAEGGLDGNLMRKKVV</sequence>
<feature type="compositionally biased region" description="Low complexity" evidence="1">
    <location>
        <begin position="1413"/>
        <end position="1426"/>
    </location>
</feature>
<keyword evidence="4" id="KW-1185">Reference proteome</keyword>
<feature type="transmembrane region" description="Helical" evidence="2">
    <location>
        <begin position="196"/>
        <end position="215"/>
    </location>
</feature>
<evidence type="ECO:0000313" key="3">
    <source>
        <dbReference type="EMBL" id="GLI59669.1"/>
    </source>
</evidence>